<dbReference type="EMBL" id="KL660888">
    <property type="protein sequence ID" value="KFA60803.1"/>
    <property type="molecule type" value="Genomic_DNA"/>
</dbReference>
<dbReference type="OMA" id="DPWAWQN"/>
<dbReference type="InParanoid" id="A0A084QA18"/>
<organism evidence="3 4">
    <name type="scientific">Stachybotrys chlorohalonatus (strain IBT 40285)</name>
    <dbReference type="NCBI Taxonomy" id="1283841"/>
    <lineage>
        <taxon>Eukaryota</taxon>
        <taxon>Fungi</taxon>
        <taxon>Dikarya</taxon>
        <taxon>Ascomycota</taxon>
        <taxon>Pezizomycotina</taxon>
        <taxon>Sordariomycetes</taxon>
        <taxon>Hypocreomycetidae</taxon>
        <taxon>Hypocreales</taxon>
        <taxon>Stachybotryaceae</taxon>
        <taxon>Stachybotrys</taxon>
    </lineage>
</organism>
<dbReference type="Pfam" id="PF24803">
    <property type="entry name" value="DUF7704"/>
    <property type="match status" value="1"/>
</dbReference>
<feature type="domain" description="DUF7704" evidence="2">
    <location>
        <begin position="2"/>
        <end position="143"/>
    </location>
</feature>
<dbReference type="STRING" id="1283841.A0A084QA18"/>
<evidence type="ECO:0000256" key="1">
    <source>
        <dbReference type="SAM" id="Phobius"/>
    </source>
</evidence>
<feature type="transmembrane region" description="Helical" evidence="1">
    <location>
        <begin position="87"/>
        <end position="106"/>
    </location>
</feature>
<evidence type="ECO:0000313" key="4">
    <source>
        <dbReference type="Proteomes" id="UP000028524"/>
    </source>
</evidence>
<feature type="transmembrane region" description="Helical" evidence="1">
    <location>
        <begin position="55"/>
        <end position="75"/>
    </location>
</feature>
<dbReference type="AlphaFoldDB" id="A0A084QA18"/>
<gene>
    <name evidence="3" type="ORF">S40285_07750</name>
</gene>
<dbReference type="HOGENOM" id="CLU_112091_3_2_1"/>
<evidence type="ECO:0000259" key="2">
    <source>
        <dbReference type="Pfam" id="PF24803"/>
    </source>
</evidence>
<proteinExistence type="predicted"/>
<feature type="transmembrane region" description="Helical" evidence="1">
    <location>
        <begin position="118"/>
        <end position="143"/>
    </location>
</feature>
<name>A0A084QA18_STAC4</name>
<dbReference type="Proteomes" id="UP000028524">
    <property type="component" value="Unassembled WGS sequence"/>
</dbReference>
<protein>
    <recommendedName>
        <fullName evidence="2">DUF7704 domain-containing protein</fullName>
    </recommendedName>
</protein>
<keyword evidence="4" id="KW-1185">Reference proteome</keyword>
<keyword evidence="1" id="KW-0812">Transmembrane</keyword>
<dbReference type="PANTHER" id="PTHR37019">
    <property type="entry name" value="CHROMOSOME 1, WHOLE GENOME SHOTGUN SEQUENCE"/>
    <property type="match status" value="1"/>
</dbReference>
<dbReference type="PANTHER" id="PTHR37019:SF2">
    <property type="entry name" value="EXPERA DOMAIN-CONTAINING PROTEIN"/>
    <property type="match status" value="1"/>
</dbReference>
<dbReference type="InterPro" id="IPR056121">
    <property type="entry name" value="DUF7704"/>
</dbReference>
<keyword evidence="1" id="KW-1133">Transmembrane helix</keyword>
<reference evidence="3 4" key="1">
    <citation type="journal article" date="2014" name="BMC Genomics">
        <title>Comparative genome sequencing reveals chemotype-specific gene clusters in the toxigenic black mold Stachybotrys.</title>
        <authorList>
            <person name="Semeiks J."/>
            <person name="Borek D."/>
            <person name="Otwinowski Z."/>
            <person name="Grishin N.V."/>
        </authorList>
    </citation>
    <scope>NUCLEOTIDE SEQUENCE [LARGE SCALE GENOMIC DNA]</scope>
    <source>
        <strain evidence="3 4">IBT 40285</strain>
    </source>
</reference>
<evidence type="ECO:0000313" key="3">
    <source>
        <dbReference type="EMBL" id="KFA60803.1"/>
    </source>
</evidence>
<accession>A0A084QA18</accession>
<dbReference type="OrthoDB" id="2937326at2759"/>
<keyword evidence="1" id="KW-0472">Membrane</keyword>
<sequence length="157" mass="16928">MASSLPPIPRLVFTVIEPISLVAGFLAAVLDPAAFIEQQVPQKDPAGLTDGAISVALQLGNLYLLLGFCGLAVFLSTSEVKVVRSYLFALWLGDIGHVAFSSYMLGADKLLRPVEWNAVTWGNIGFTIFLFTIRSLYFIGALGPDRGAVAQRRQKTA</sequence>
<feature type="transmembrane region" description="Helical" evidence="1">
    <location>
        <begin position="12"/>
        <end position="35"/>
    </location>
</feature>